<keyword evidence="2" id="KW-1185">Reference proteome</keyword>
<dbReference type="Proteomes" id="UP000070168">
    <property type="component" value="Unassembled WGS sequence"/>
</dbReference>
<accession>A0A135LG42</accession>
<dbReference type="AlphaFoldDB" id="A0A135LG42"/>
<reference evidence="1 2" key="1">
    <citation type="journal article" date="2016" name="BMC Genomics">
        <title>Genome sequencing and secondary metabolism of the postharvest pathogen Penicillium griseofulvum.</title>
        <authorList>
            <person name="Banani H."/>
            <person name="Marcet-Houben M."/>
            <person name="Ballester A.R."/>
            <person name="Abbruscato P."/>
            <person name="Gonzalez-Candelas L."/>
            <person name="Gabaldon T."/>
            <person name="Spadaro D."/>
        </authorList>
    </citation>
    <scope>NUCLEOTIDE SEQUENCE [LARGE SCALE GENOMIC DNA]</scope>
    <source>
        <strain evidence="1 2">PG3</strain>
    </source>
</reference>
<gene>
    <name evidence="1" type="ORF">PGRI_017850</name>
</gene>
<protein>
    <submittedName>
        <fullName evidence="1">Uncharacterized protein</fullName>
    </submittedName>
</protein>
<dbReference type="RefSeq" id="XP_040646451.1">
    <property type="nucleotide sequence ID" value="XM_040789498.1"/>
</dbReference>
<sequence>MSRVYQRECVVPEEGAETFLAHLPSGTPVYCYNRQCAIESLLPPYSVEDSFIVLKNFPAEILAEYEGHLLGRCDYSPSLQILIITMPGQPHEEAAACFEVILSALAQKMSVSRRIAKCGATLIDTPGRSKQADRSWKPTLQAREFPTVALEVGFSETTQKLERDIAWWITGSKGEVRMGITVDIKRGSRSIEIKSWTPAFEPSLHNIYITAAGRQVIDRRIKDPPPPRMAQRILITRGKDGSSPTIVGGPLVIPFHTLLLDEPAGSEGDFVFTAEILLHDLAEPVWNAISDAEMIKAKKRNNRHTA</sequence>
<dbReference type="STRING" id="5078.A0A135LG42"/>
<name>A0A135LG42_PENPA</name>
<dbReference type="EMBL" id="LHQR01000065">
    <property type="protein sequence ID" value="KXG47915.1"/>
    <property type="molecule type" value="Genomic_DNA"/>
</dbReference>
<evidence type="ECO:0000313" key="2">
    <source>
        <dbReference type="Proteomes" id="UP000070168"/>
    </source>
</evidence>
<proteinExistence type="predicted"/>
<dbReference type="GeneID" id="63704798"/>
<dbReference type="OrthoDB" id="76567at2759"/>
<dbReference type="OMA" id="YTIFTHV"/>
<evidence type="ECO:0000313" key="1">
    <source>
        <dbReference type="EMBL" id="KXG47915.1"/>
    </source>
</evidence>
<organism evidence="1 2">
    <name type="scientific">Penicillium patulum</name>
    <name type="common">Penicillium griseofulvum</name>
    <dbReference type="NCBI Taxonomy" id="5078"/>
    <lineage>
        <taxon>Eukaryota</taxon>
        <taxon>Fungi</taxon>
        <taxon>Dikarya</taxon>
        <taxon>Ascomycota</taxon>
        <taxon>Pezizomycotina</taxon>
        <taxon>Eurotiomycetes</taxon>
        <taxon>Eurotiomycetidae</taxon>
        <taxon>Eurotiales</taxon>
        <taxon>Aspergillaceae</taxon>
        <taxon>Penicillium</taxon>
    </lineage>
</organism>
<comment type="caution">
    <text evidence="1">The sequence shown here is derived from an EMBL/GenBank/DDBJ whole genome shotgun (WGS) entry which is preliminary data.</text>
</comment>